<accession>A0AAN7AD47</accession>
<keyword evidence="4" id="KW-1185">Reference proteome</keyword>
<sequence>MIIRPLLWRSHSLQLVCVTLYISVVSVVAWMHCVASKPPIPDGGDAGETRQTPVAGALSLSTNLACSIETSQVNAHLWQAEAAVEFSTCWANHCTGLQPSTLDLSGIPGLGLNSADGPQGDKPASNRTVPASELQPRLKSTGKG</sequence>
<keyword evidence="2" id="KW-0472">Membrane</keyword>
<keyword evidence="2" id="KW-1133">Transmembrane helix</keyword>
<reference evidence="3" key="1">
    <citation type="journal article" date="2023" name="Mol. Phylogenet. Evol.">
        <title>Genome-scale phylogeny and comparative genomics of the fungal order Sordariales.</title>
        <authorList>
            <person name="Hensen N."/>
            <person name="Bonometti L."/>
            <person name="Westerberg I."/>
            <person name="Brannstrom I.O."/>
            <person name="Guillou S."/>
            <person name="Cros-Aarteil S."/>
            <person name="Calhoun S."/>
            <person name="Haridas S."/>
            <person name="Kuo A."/>
            <person name="Mondo S."/>
            <person name="Pangilinan J."/>
            <person name="Riley R."/>
            <person name="LaButti K."/>
            <person name="Andreopoulos B."/>
            <person name="Lipzen A."/>
            <person name="Chen C."/>
            <person name="Yan M."/>
            <person name="Daum C."/>
            <person name="Ng V."/>
            <person name="Clum A."/>
            <person name="Steindorff A."/>
            <person name="Ohm R.A."/>
            <person name="Martin F."/>
            <person name="Silar P."/>
            <person name="Natvig D.O."/>
            <person name="Lalanne C."/>
            <person name="Gautier V."/>
            <person name="Ament-Velasquez S.L."/>
            <person name="Kruys A."/>
            <person name="Hutchinson M.I."/>
            <person name="Powell A.J."/>
            <person name="Barry K."/>
            <person name="Miller A.N."/>
            <person name="Grigoriev I.V."/>
            <person name="Debuchy R."/>
            <person name="Gladieux P."/>
            <person name="Hiltunen Thoren M."/>
            <person name="Johannesson H."/>
        </authorList>
    </citation>
    <scope>NUCLEOTIDE SEQUENCE</scope>
    <source>
        <strain evidence="3">CBS 892.96</strain>
    </source>
</reference>
<gene>
    <name evidence="3" type="ORF">QBC36DRAFT_306392</name>
</gene>
<dbReference type="AlphaFoldDB" id="A0AAN7AD47"/>
<reference evidence="3" key="2">
    <citation type="submission" date="2023-05" db="EMBL/GenBank/DDBJ databases">
        <authorList>
            <consortium name="Lawrence Berkeley National Laboratory"/>
            <person name="Steindorff A."/>
            <person name="Hensen N."/>
            <person name="Bonometti L."/>
            <person name="Westerberg I."/>
            <person name="Brannstrom I.O."/>
            <person name="Guillou S."/>
            <person name="Cros-Aarteil S."/>
            <person name="Calhoun S."/>
            <person name="Haridas S."/>
            <person name="Kuo A."/>
            <person name="Mondo S."/>
            <person name="Pangilinan J."/>
            <person name="Riley R."/>
            <person name="Labutti K."/>
            <person name="Andreopoulos B."/>
            <person name="Lipzen A."/>
            <person name="Chen C."/>
            <person name="Yanf M."/>
            <person name="Daum C."/>
            <person name="Ng V."/>
            <person name="Clum A."/>
            <person name="Ohm R."/>
            <person name="Martin F."/>
            <person name="Silar P."/>
            <person name="Natvig D."/>
            <person name="Lalanne C."/>
            <person name="Gautier V."/>
            <person name="Ament-Velasquez S.L."/>
            <person name="Kruys A."/>
            <person name="Hutchinson M.I."/>
            <person name="Powell A.J."/>
            <person name="Barry K."/>
            <person name="Miller A.N."/>
            <person name="Grigoriev I.V."/>
            <person name="Debuchy R."/>
            <person name="Gladieux P."/>
            <person name="Thoren M.H."/>
            <person name="Johannesson H."/>
        </authorList>
    </citation>
    <scope>NUCLEOTIDE SEQUENCE</scope>
    <source>
        <strain evidence="3">CBS 892.96</strain>
    </source>
</reference>
<protein>
    <submittedName>
        <fullName evidence="3">Uncharacterized protein</fullName>
    </submittedName>
</protein>
<proteinExistence type="predicted"/>
<evidence type="ECO:0000256" key="1">
    <source>
        <dbReference type="SAM" id="MobiDB-lite"/>
    </source>
</evidence>
<evidence type="ECO:0000313" key="4">
    <source>
        <dbReference type="Proteomes" id="UP001302321"/>
    </source>
</evidence>
<feature type="region of interest" description="Disordered" evidence="1">
    <location>
        <begin position="108"/>
        <end position="144"/>
    </location>
</feature>
<evidence type="ECO:0000256" key="2">
    <source>
        <dbReference type="SAM" id="Phobius"/>
    </source>
</evidence>
<comment type="caution">
    <text evidence="3">The sequence shown here is derived from an EMBL/GenBank/DDBJ whole genome shotgun (WGS) entry which is preliminary data.</text>
</comment>
<keyword evidence="2" id="KW-0812">Transmembrane</keyword>
<organism evidence="3 4">
    <name type="scientific">Triangularia setosa</name>
    <dbReference type="NCBI Taxonomy" id="2587417"/>
    <lineage>
        <taxon>Eukaryota</taxon>
        <taxon>Fungi</taxon>
        <taxon>Dikarya</taxon>
        <taxon>Ascomycota</taxon>
        <taxon>Pezizomycotina</taxon>
        <taxon>Sordariomycetes</taxon>
        <taxon>Sordariomycetidae</taxon>
        <taxon>Sordariales</taxon>
        <taxon>Podosporaceae</taxon>
        <taxon>Triangularia</taxon>
    </lineage>
</organism>
<dbReference type="EMBL" id="MU866087">
    <property type="protein sequence ID" value="KAK4181402.1"/>
    <property type="molecule type" value="Genomic_DNA"/>
</dbReference>
<name>A0AAN7AD47_9PEZI</name>
<feature type="transmembrane region" description="Helical" evidence="2">
    <location>
        <begin position="12"/>
        <end position="31"/>
    </location>
</feature>
<dbReference type="Proteomes" id="UP001302321">
    <property type="component" value="Unassembled WGS sequence"/>
</dbReference>
<evidence type="ECO:0000313" key="3">
    <source>
        <dbReference type="EMBL" id="KAK4181402.1"/>
    </source>
</evidence>